<dbReference type="Proteomes" id="UP000269221">
    <property type="component" value="Unassembled WGS sequence"/>
</dbReference>
<feature type="region of interest" description="Disordered" evidence="4">
    <location>
        <begin position="264"/>
        <end position="382"/>
    </location>
</feature>
<feature type="compositionally biased region" description="Polar residues" evidence="4">
    <location>
        <begin position="345"/>
        <end position="360"/>
    </location>
</feature>
<protein>
    <recommendedName>
        <fullName evidence="2">S100P-binding protein</fullName>
    </recommendedName>
</protein>
<feature type="region of interest" description="Disordered" evidence="4">
    <location>
        <begin position="110"/>
        <end position="129"/>
    </location>
</feature>
<feature type="compositionally biased region" description="Polar residues" evidence="4">
    <location>
        <begin position="319"/>
        <end position="328"/>
    </location>
</feature>
<sequence>MGDSCPPSPGLSQGSKQEPAPRPKRLSDCSVQVQALQSAKKACVLRRGCSTPDPAGNPLFPSPGSGCSLFLDESGQDELGASFAMSKYDDVAISLDTSRCFDDSELDDSLLELSGSEEESSSFDYTEEEIQEILADDSLEAEQQHLAGESHLSQSEGDKAESSGCTTGMSVSELASEVPEEPKEPQEPLSGSSGCDPGFLSGSVALDGAQLQQELDLDLQELLSLSPFAAACADEALEENNLERETLDAMIDDCLGYSTAAGSCIPQKSTEGVMPKGQESRAQDCLGKSVPSSNFPCGQSMEDEGPASVLPPKKELPKATTSCSSRKSGSPEDAEGKPTGAEQPPGSTKLSDTAVGQTGQEEPHSGKRSGKVIPVPQEEERGGDLSFLVMEEYIQAKDPGDTFGAGLAGTSTSAGELPHAFLPNQLFGKSW</sequence>
<dbReference type="InterPro" id="IPR026097">
    <property type="entry name" value="S100PBP"/>
</dbReference>
<dbReference type="EMBL" id="QRBI01000238">
    <property type="protein sequence ID" value="RMB91185.1"/>
    <property type="molecule type" value="Genomic_DNA"/>
</dbReference>
<keyword evidence="6" id="KW-1185">Reference proteome</keyword>
<keyword evidence="3" id="KW-0539">Nucleus</keyword>
<evidence type="ECO:0000313" key="5">
    <source>
        <dbReference type="EMBL" id="RMB91185.1"/>
    </source>
</evidence>
<reference evidence="5 6" key="1">
    <citation type="submission" date="2018-07" db="EMBL/GenBank/DDBJ databases">
        <title>A high quality draft genome assembly of the barn swallow (H. rustica rustica).</title>
        <authorList>
            <person name="Formenti G."/>
            <person name="Chiara M."/>
            <person name="Poveda L."/>
            <person name="Francoijs K.-J."/>
            <person name="Bonisoli-Alquati A."/>
            <person name="Canova L."/>
            <person name="Gianfranceschi L."/>
            <person name="Horner D.S."/>
            <person name="Saino N."/>
        </authorList>
    </citation>
    <scope>NUCLEOTIDE SEQUENCE [LARGE SCALE GENOMIC DNA]</scope>
    <source>
        <strain evidence="5">Chelidonia</strain>
        <tissue evidence="5">Blood</tissue>
    </source>
</reference>
<evidence type="ECO:0000256" key="2">
    <source>
        <dbReference type="ARBA" id="ARBA00020595"/>
    </source>
</evidence>
<proteinExistence type="predicted"/>
<feature type="region of interest" description="Disordered" evidence="4">
    <location>
        <begin position="1"/>
        <end position="29"/>
    </location>
</feature>
<comment type="caution">
    <text evidence="5">The sequence shown here is derived from an EMBL/GenBank/DDBJ whole genome shotgun (WGS) entry which is preliminary data.</text>
</comment>
<name>A0A3M0IRE3_HIRRU</name>
<organism evidence="5 6">
    <name type="scientific">Hirundo rustica rustica</name>
    <dbReference type="NCBI Taxonomy" id="333673"/>
    <lineage>
        <taxon>Eukaryota</taxon>
        <taxon>Metazoa</taxon>
        <taxon>Chordata</taxon>
        <taxon>Craniata</taxon>
        <taxon>Vertebrata</taxon>
        <taxon>Euteleostomi</taxon>
        <taxon>Archelosauria</taxon>
        <taxon>Archosauria</taxon>
        <taxon>Dinosauria</taxon>
        <taxon>Saurischia</taxon>
        <taxon>Theropoda</taxon>
        <taxon>Coelurosauria</taxon>
        <taxon>Aves</taxon>
        <taxon>Neognathae</taxon>
        <taxon>Neoaves</taxon>
        <taxon>Telluraves</taxon>
        <taxon>Australaves</taxon>
        <taxon>Passeriformes</taxon>
        <taxon>Sylvioidea</taxon>
        <taxon>Hirundinidae</taxon>
        <taxon>Hirundo</taxon>
    </lineage>
</organism>
<dbReference type="GO" id="GO:0048306">
    <property type="term" value="F:calcium-dependent protein binding"/>
    <property type="evidence" value="ECO:0007669"/>
    <property type="project" value="InterPro"/>
</dbReference>
<comment type="subcellular location">
    <subcellularLocation>
        <location evidence="1">Nucleus</location>
    </subcellularLocation>
</comment>
<dbReference type="OrthoDB" id="8945510at2759"/>
<evidence type="ECO:0000256" key="1">
    <source>
        <dbReference type="ARBA" id="ARBA00004123"/>
    </source>
</evidence>
<dbReference type="GO" id="GO:0005634">
    <property type="term" value="C:nucleus"/>
    <property type="evidence" value="ECO:0007669"/>
    <property type="project" value="UniProtKB-SubCell"/>
</dbReference>
<feature type="region of interest" description="Disordered" evidence="4">
    <location>
        <begin position="134"/>
        <end position="203"/>
    </location>
</feature>
<gene>
    <name evidence="5" type="ORF">DUI87_32321</name>
</gene>
<accession>A0A3M0IRE3</accession>
<evidence type="ECO:0000313" key="6">
    <source>
        <dbReference type="Proteomes" id="UP000269221"/>
    </source>
</evidence>
<dbReference type="AlphaFoldDB" id="A0A3M0IRE3"/>
<dbReference type="Pfam" id="PF15427">
    <property type="entry name" value="S100PBPR"/>
    <property type="match status" value="1"/>
</dbReference>
<evidence type="ECO:0000256" key="3">
    <source>
        <dbReference type="ARBA" id="ARBA00023242"/>
    </source>
</evidence>
<dbReference type="STRING" id="333673.A0A3M0IRE3"/>
<evidence type="ECO:0000256" key="4">
    <source>
        <dbReference type="SAM" id="MobiDB-lite"/>
    </source>
</evidence>